<evidence type="ECO:0000313" key="17">
    <source>
        <dbReference type="EMBL" id="CAF4773668.1"/>
    </source>
</evidence>
<dbReference type="Proteomes" id="UP000663851">
    <property type="component" value="Unassembled WGS sequence"/>
</dbReference>
<dbReference type="InterPro" id="IPR050716">
    <property type="entry name" value="MAGUK"/>
</dbReference>
<dbReference type="InterPro" id="IPR036028">
    <property type="entry name" value="SH3-like_dom_sf"/>
</dbReference>
<feature type="compositionally biased region" description="Polar residues" evidence="4">
    <location>
        <begin position="609"/>
        <end position="618"/>
    </location>
</feature>
<sequence length="866" mass="99070">MVAIVDKINGNRSHVSHLSGGGNSIKQDDNHQTARIIQWLGGERAVDVPAEFDVQSPLKEDCIDHHIVASKVECIELLRLKPINKQVTTTTFERGSLLRQSSRRGSCSYRSRSSPDAQTSDEAYCTLSTHRSGFQKKIKTKDLKRKGSTSGSSSLSTAAPNCTSSPLLTISIDDIYTTLDRAQIAFKMDDDPVKEDIGRLREIAQQGPFQHSLNLLPIVAHSNDHSMDLFHEIILNSSENGERNFKQMVEEFIQIIERKLIDAEFQMFDAATIRSSSPSLFDMLNDLKTCLTILRRTEMQSLLTVFDNILKLRLYPSALPDSQEIRINHNENMPEKLKNSETTEELLKLSQYAIDELKIVKIEKNHEPLGLTITRADSGTIHIARIIVGGMAANTQLFQVNDRVLEINDEPITGRSLDYVCSLMSHTTGLIKFLLAPPLLSSGIHNHMNHMSQQTFFVRALYAYDPYNDPLLPCKELGLSFQRGDILRIVARDENFIKINDSYVSWWQAYCENSMETDTDPCLAGLIPSDSLQQKRIALIKALSDETESVSSFSSTLRFHHKNSKKKKKKSCVTCMPKKHKSNLTSVYNNETFIRDTDESETATIRTSTNHFSLTDTRQMGAEQPPSHAIATSLDTNKDSNSDSLMMSSFRFYDPVFRLDLTKLKVTRPIILLGAPNVGRHELRRRLLQTEPNLFDVAIPHTTRARRLHEIPDIDYHFVSEADFLAKVACHSFVEFGQYDRDLYGTSIEDIRHVVSRKRKICILNLNPDAIRTFDKTDLYPYIICIAAPSFERLKRLDLDRRDHLTENDYREIIRQSRSLERHHCLLFDYVIINNDIDRTYTELRDIIVRMQHDDQQWVRTCYRRS</sequence>
<dbReference type="Proteomes" id="UP000663873">
    <property type="component" value="Unassembled WGS sequence"/>
</dbReference>
<dbReference type="Pfam" id="PF00595">
    <property type="entry name" value="PDZ"/>
    <property type="match status" value="1"/>
</dbReference>
<dbReference type="EMBL" id="CAJNYU010000551">
    <property type="protein sequence ID" value="CAF3373364.1"/>
    <property type="molecule type" value="Genomic_DNA"/>
</dbReference>
<dbReference type="EMBL" id="CAJNYD010001924">
    <property type="protein sequence ID" value="CAF3381833.1"/>
    <property type="molecule type" value="Genomic_DNA"/>
</dbReference>
<evidence type="ECO:0000259" key="5">
    <source>
        <dbReference type="PROSITE" id="PS50002"/>
    </source>
</evidence>
<feature type="domain" description="SH3" evidence="5">
    <location>
        <begin position="453"/>
        <end position="537"/>
    </location>
</feature>
<evidence type="ECO:0000313" key="8">
    <source>
        <dbReference type="EMBL" id="CAF3213043.1"/>
    </source>
</evidence>
<comment type="similarity">
    <text evidence="1">Belongs to the MAGUK family.</text>
</comment>
<dbReference type="SMART" id="SM00228">
    <property type="entry name" value="PDZ"/>
    <property type="match status" value="1"/>
</dbReference>
<dbReference type="PROSITE" id="PS50002">
    <property type="entry name" value="SH3"/>
    <property type="match status" value="1"/>
</dbReference>
<dbReference type="Proteomes" id="UP000663825">
    <property type="component" value="Unassembled WGS sequence"/>
</dbReference>
<protein>
    <submittedName>
        <fullName evidence="10">Uncharacterized protein</fullName>
    </submittedName>
</protein>
<keyword evidence="2 3" id="KW-0728">SH3 domain</keyword>
<dbReference type="SMART" id="SM00326">
    <property type="entry name" value="SH3"/>
    <property type="match status" value="1"/>
</dbReference>
<dbReference type="Gene3D" id="2.30.30.40">
    <property type="entry name" value="SH3 Domains"/>
    <property type="match status" value="1"/>
</dbReference>
<dbReference type="SUPFAM" id="SSF52540">
    <property type="entry name" value="P-loop containing nucleoside triphosphate hydrolases"/>
    <property type="match status" value="1"/>
</dbReference>
<feature type="compositionally biased region" description="Basic residues" evidence="4">
    <location>
        <begin position="138"/>
        <end position="147"/>
    </location>
</feature>
<dbReference type="InterPro" id="IPR001478">
    <property type="entry name" value="PDZ"/>
</dbReference>
<dbReference type="Proteomes" id="UP000663872">
    <property type="component" value="Unassembled WGS sequence"/>
</dbReference>
<evidence type="ECO:0000313" key="16">
    <source>
        <dbReference type="EMBL" id="CAF4607083.1"/>
    </source>
</evidence>
<comment type="caution">
    <text evidence="10">The sequence shown here is derived from an EMBL/GenBank/DDBJ whole genome shotgun (WGS) entry which is preliminary data.</text>
</comment>
<accession>A0A817YRW2</accession>
<proteinExistence type="inferred from homology"/>
<dbReference type="EMBL" id="CAJOBQ010000614">
    <property type="protein sequence ID" value="CAF4390881.1"/>
    <property type="molecule type" value="Genomic_DNA"/>
</dbReference>
<dbReference type="CDD" id="cd11862">
    <property type="entry name" value="SH3_MPP"/>
    <property type="match status" value="1"/>
</dbReference>
<name>A0A817YRW2_9BILA</name>
<evidence type="ECO:0000259" key="7">
    <source>
        <dbReference type="PROSITE" id="PS50106"/>
    </source>
</evidence>
<dbReference type="Proteomes" id="UP000663838">
    <property type="component" value="Unassembled WGS sequence"/>
</dbReference>
<dbReference type="Pfam" id="PF00625">
    <property type="entry name" value="Guanylate_kin"/>
    <property type="match status" value="1"/>
</dbReference>
<dbReference type="PROSITE" id="PS50106">
    <property type="entry name" value="PDZ"/>
    <property type="match status" value="1"/>
</dbReference>
<evidence type="ECO:0000256" key="3">
    <source>
        <dbReference type="PROSITE-ProRule" id="PRU00192"/>
    </source>
</evidence>
<dbReference type="SUPFAM" id="SSF50156">
    <property type="entry name" value="PDZ domain-like"/>
    <property type="match status" value="1"/>
</dbReference>
<dbReference type="Proteomes" id="UP000663865">
    <property type="component" value="Unassembled WGS sequence"/>
</dbReference>
<dbReference type="Gene3D" id="2.30.42.10">
    <property type="match status" value="1"/>
</dbReference>
<dbReference type="EMBL" id="CAJNYT010004822">
    <property type="protein sequence ID" value="CAF3693287.1"/>
    <property type="molecule type" value="Genomic_DNA"/>
</dbReference>
<dbReference type="SMART" id="SM00072">
    <property type="entry name" value="GuKc"/>
    <property type="match status" value="1"/>
</dbReference>
<dbReference type="Proteomes" id="UP000663833">
    <property type="component" value="Unassembled WGS sequence"/>
</dbReference>
<dbReference type="Proteomes" id="UP000663869">
    <property type="component" value="Unassembled WGS sequence"/>
</dbReference>
<evidence type="ECO:0000313" key="19">
    <source>
        <dbReference type="Proteomes" id="UP000663873"/>
    </source>
</evidence>
<evidence type="ECO:0000313" key="13">
    <source>
        <dbReference type="EMBL" id="CAF4242462.1"/>
    </source>
</evidence>
<dbReference type="Gene3D" id="3.40.50.300">
    <property type="entry name" value="P-loop containing nucleotide triphosphate hydrolases"/>
    <property type="match status" value="1"/>
</dbReference>
<evidence type="ECO:0000256" key="4">
    <source>
        <dbReference type="SAM" id="MobiDB-lite"/>
    </source>
</evidence>
<evidence type="ECO:0000313" key="12">
    <source>
        <dbReference type="EMBL" id="CAF3693287.1"/>
    </source>
</evidence>
<evidence type="ECO:0000313" key="9">
    <source>
        <dbReference type="EMBL" id="CAF3373364.1"/>
    </source>
</evidence>
<evidence type="ECO:0000313" key="10">
    <source>
        <dbReference type="EMBL" id="CAF3381833.1"/>
    </source>
</evidence>
<feature type="compositionally biased region" description="Low complexity" evidence="4">
    <location>
        <begin position="148"/>
        <end position="159"/>
    </location>
</feature>
<dbReference type="AlphaFoldDB" id="A0A817YRW2"/>
<evidence type="ECO:0000313" key="18">
    <source>
        <dbReference type="Proteomes" id="UP000663833"/>
    </source>
</evidence>
<dbReference type="OrthoDB" id="43580at2759"/>
<feature type="domain" description="PDZ" evidence="7">
    <location>
        <begin position="356"/>
        <end position="439"/>
    </location>
</feature>
<keyword evidence="19" id="KW-1185">Reference proteome</keyword>
<dbReference type="Proteomes" id="UP000663848">
    <property type="component" value="Unassembled WGS sequence"/>
</dbReference>
<evidence type="ECO:0000256" key="2">
    <source>
        <dbReference type="ARBA" id="ARBA00022443"/>
    </source>
</evidence>
<reference evidence="10" key="1">
    <citation type="submission" date="2021-02" db="EMBL/GenBank/DDBJ databases">
        <authorList>
            <person name="Nowell W R."/>
        </authorList>
    </citation>
    <scope>NUCLEOTIDE SEQUENCE</scope>
</reference>
<dbReference type="EMBL" id="CAJNXB010002053">
    <property type="protein sequence ID" value="CAF3213043.1"/>
    <property type="molecule type" value="Genomic_DNA"/>
</dbReference>
<evidence type="ECO:0000313" key="14">
    <source>
        <dbReference type="EMBL" id="CAF4390881.1"/>
    </source>
</evidence>
<evidence type="ECO:0000256" key="1">
    <source>
        <dbReference type="ARBA" id="ARBA00007014"/>
    </source>
</evidence>
<dbReference type="InterPro" id="IPR008144">
    <property type="entry name" value="Guanylate_kin-like_dom"/>
</dbReference>
<dbReference type="InterPro" id="IPR027417">
    <property type="entry name" value="P-loop_NTPase"/>
</dbReference>
<dbReference type="InterPro" id="IPR008145">
    <property type="entry name" value="GK/Ca_channel_bsu"/>
</dbReference>
<evidence type="ECO:0000313" key="11">
    <source>
        <dbReference type="EMBL" id="CAF3657852.1"/>
    </source>
</evidence>
<dbReference type="PANTHER" id="PTHR23122">
    <property type="entry name" value="MEMBRANE-ASSOCIATED GUANYLATE KINASE MAGUK"/>
    <property type="match status" value="1"/>
</dbReference>
<dbReference type="PROSITE" id="PS50052">
    <property type="entry name" value="GUANYLATE_KINASE_2"/>
    <property type="match status" value="1"/>
</dbReference>
<feature type="domain" description="Guanylate kinase-like" evidence="6">
    <location>
        <begin position="667"/>
        <end position="849"/>
    </location>
</feature>
<dbReference type="Proteomes" id="UP000663862">
    <property type="component" value="Unassembled WGS sequence"/>
</dbReference>
<organism evidence="10 18">
    <name type="scientific">Rotaria socialis</name>
    <dbReference type="NCBI Taxonomy" id="392032"/>
    <lineage>
        <taxon>Eukaryota</taxon>
        <taxon>Metazoa</taxon>
        <taxon>Spiralia</taxon>
        <taxon>Gnathifera</taxon>
        <taxon>Rotifera</taxon>
        <taxon>Eurotatoria</taxon>
        <taxon>Bdelloidea</taxon>
        <taxon>Philodinida</taxon>
        <taxon>Philodinidae</taxon>
        <taxon>Rotaria</taxon>
    </lineage>
</organism>
<dbReference type="InterPro" id="IPR001452">
    <property type="entry name" value="SH3_domain"/>
</dbReference>
<evidence type="ECO:0000259" key="6">
    <source>
        <dbReference type="PROSITE" id="PS50052"/>
    </source>
</evidence>
<dbReference type="EMBL" id="CAJOBO010000533">
    <property type="protein sequence ID" value="CAF4242462.1"/>
    <property type="molecule type" value="Genomic_DNA"/>
</dbReference>
<evidence type="ECO:0000313" key="15">
    <source>
        <dbReference type="EMBL" id="CAF4476316.1"/>
    </source>
</evidence>
<feature type="region of interest" description="Disordered" evidence="4">
    <location>
        <begin position="609"/>
        <end position="640"/>
    </location>
</feature>
<feature type="region of interest" description="Disordered" evidence="4">
    <location>
        <begin position="138"/>
        <end position="159"/>
    </location>
</feature>
<dbReference type="EMBL" id="CAJOBS010000586">
    <property type="protein sequence ID" value="CAF4607083.1"/>
    <property type="molecule type" value="Genomic_DNA"/>
</dbReference>
<dbReference type="EMBL" id="CAJOBR010004247">
    <property type="protein sequence ID" value="CAF4773668.1"/>
    <property type="molecule type" value="Genomic_DNA"/>
</dbReference>
<gene>
    <name evidence="9" type="ORF">FME351_LOCUS6557</name>
    <name evidence="12" type="ORF">GRG538_LOCUS27834</name>
    <name evidence="13" type="ORF">HFQ381_LOCUS9932</name>
    <name evidence="11" type="ORF">KIK155_LOCUS23851</name>
    <name evidence="10" type="ORF">LUA448_LOCUS15844</name>
    <name evidence="17" type="ORF">QYT958_LOCUS22313</name>
    <name evidence="8" type="ORF">TIS948_LOCUS13232</name>
    <name evidence="16" type="ORF">TOA249_LOCUS11012</name>
    <name evidence="14" type="ORF">TSG867_LOCUS12264</name>
    <name evidence="15" type="ORF">UJA718_LOCUS24584</name>
</gene>
<dbReference type="InterPro" id="IPR036034">
    <property type="entry name" value="PDZ_sf"/>
</dbReference>
<dbReference type="EMBL" id="CAJNYV010004238">
    <property type="protein sequence ID" value="CAF3657852.1"/>
    <property type="molecule type" value="Genomic_DNA"/>
</dbReference>
<dbReference type="SUPFAM" id="SSF50044">
    <property type="entry name" value="SH3-domain"/>
    <property type="match status" value="1"/>
</dbReference>
<dbReference type="EMBL" id="CAJOBP010005723">
    <property type="protein sequence ID" value="CAF4476316.1"/>
    <property type="molecule type" value="Genomic_DNA"/>
</dbReference>